<dbReference type="Proteomes" id="UP000663854">
    <property type="component" value="Unassembled WGS sequence"/>
</dbReference>
<dbReference type="PANTHER" id="PTHR24114">
    <property type="entry name" value="LEUCINE RICH REPEAT FAMILY PROTEIN"/>
    <property type="match status" value="1"/>
</dbReference>
<feature type="region of interest" description="Disordered" evidence="1">
    <location>
        <begin position="1"/>
        <end position="20"/>
    </location>
</feature>
<name>A0A813R4T4_9BILA</name>
<dbReference type="AlphaFoldDB" id="A0A813R4T4"/>
<gene>
    <name evidence="3" type="ORF">PYM288_LOCUS3359</name>
</gene>
<dbReference type="InterPro" id="IPR001611">
    <property type="entry name" value="Leu-rich_rpt"/>
</dbReference>
<feature type="transmembrane region" description="Helical" evidence="2">
    <location>
        <begin position="356"/>
        <end position="380"/>
    </location>
</feature>
<feature type="compositionally biased region" description="Basic and acidic residues" evidence="1">
    <location>
        <begin position="1"/>
        <end position="10"/>
    </location>
</feature>
<dbReference type="Pfam" id="PF13516">
    <property type="entry name" value="LRR_6"/>
    <property type="match status" value="3"/>
</dbReference>
<dbReference type="SMART" id="SM00368">
    <property type="entry name" value="LRR_RI"/>
    <property type="match status" value="6"/>
</dbReference>
<keyword evidence="2" id="KW-0812">Transmembrane</keyword>
<accession>A0A813R4T4</accession>
<dbReference type="InterPro" id="IPR052394">
    <property type="entry name" value="LRR-containing"/>
</dbReference>
<dbReference type="EMBL" id="CAJNOH010000025">
    <property type="protein sequence ID" value="CAF0775883.1"/>
    <property type="molecule type" value="Genomic_DNA"/>
</dbReference>
<evidence type="ECO:0000313" key="4">
    <source>
        <dbReference type="Proteomes" id="UP000663854"/>
    </source>
</evidence>
<protein>
    <submittedName>
        <fullName evidence="3">Uncharacterized protein</fullName>
    </submittedName>
</protein>
<keyword evidence="2" id="KW-1133">Transmembrane helix</keyword>
<dbReference type="InterPro" id="IPR032675">
    <property type="entry name" value="LRR_dom_sf"/>
</dbReference>
<feature type="compositionally biased region" description="Acidic residues" evidence="1">
    <location>
        <begin position="11"/>
        <end position="20"/>
    </location>
</feature>
<keyword evidence="2" id="KW-0472">Membrane</keyword>
<proteinExistence type="predicted"/>
<evidence type="ECO:0000256" key="1">
    <source>
        <dbReference type="SAM" id="MobiDB-lite"/>
    </source>
</evidence>
<comment type="caution">
    <text evidence="3">The sequence shown here is derived from an EMBL/GenBank/DDBJ whole genome shotgun (WGS) entry which is preliminary data.</text>
</comment>
<dbReference type="Gene3D" id="3.80.10.10">
    <property type="entry name" value="Ribonuclease Inhibitor"/>
    <property type="match status" value="1"/>
</dbReference>
<organism evidence="3 4">
    <name type="scientific">Rotaria sordida</name>
    <dbReference type="NCBI Taxonomy" id="392033"/>
    <lineage>
        <taxon>Eukaryota</taxon>
        <taxon>Metazoa</taxon>
        <taxon>Spiralia</taxon>
        <taxon>Gnathifera</taxon>
        <taxon>Rotifera</taxon>
        <taxon>Eurotatoria</taxon>
        <taxon>Bdelloidea</taxon>
        <taxon>Philodinida</taxon>
        <taxon>Philodinidae</taxon>
        <taxon>Rotaria</taxon>
    </lineage>
</organism>
<dbReference type="SUPFAM" id="SSF52047">
    <property type="entry name" value="RNI-like"/>
    <property type="match status" value="1"/>
</dbReference>
<evidence type="ECO:0000256" key="2">
    <source>
        <dbReference type="SAM" id="Phobius"/>
    </source>
</evidence>
<reference evidence="3" key="1">
    <citation type="submission" date="2021-02" db="EMBL/GenBank/DDBJ databases">
        <authorList>
            <person name="Nowell W R."/>
        </authorList>
    </citation>
    <scope>NUCLEOTIDE SEQUENCE</scope>
</reference>
<evidence type="ECO:0000313" key="3">
    <source>
        <dbReference type="EMBL" id="CAF0775883.1"/>
    </source>
</evidence>
<dbReference type="PANTHER" id="PTHR24114:SF50">
    <property type="entry name" value="RNI-LIKE PROTEIN"/>
    <property type="match status" value="1"/>
</dbReference>
<sequence length="383" mass="43835">MEIYDEKSFDTDLDDDETDQTDDYILPRLSFDEKLTAHRNNRLNETFGQKNFPFQFQSNKQIRINNNTLVPLRCKIPYNNRRIHIYENSCHMLDIAIDWQLRSLLFHDHITVIDRSFSLNEIRAFATAIEANLESLTLSSVGLTTRSIHILCQGLKKCIHLNLLDLSCNKLSKESFQLLVNTINRFSSLHYLSLANCGIQDSYGRSIGDLCRHRRLIEIDLSGNEFEDMACILIGGALTENICLIDLNLSWNFIRSYASIALFRGCEVNKTLKEFDISWSNLGYDGSVALRRVLIINQFLQRLNISNCNIDRTSAKLISEGLEKNSILQKIDLSFNPLTTYGVHDIVQALNHKKSAVSILDISVGLIIYLIFILINFICVSMV</sequence>